<organism evidence="7 8">
    <name type="scientific">Kluyveromyces lactis (strain ATCC 8585 / CBS 2359 / DSM 70799 / NBRC 1267 / NRRL Y-1140 / WM37)</name>
    <name type="common">Yeast</name>
    <name type="synonym">Candida sphaerica</name>
    <dbReference type="NCBI Taxonomy" id="284590"/>
    <lineage>
        <taxon>Eukaryota</taxon>
        <taxon>Fungi</taxon>
        <taxon>Dikarya</taxon>
        <taxon>Ascomycota</taxon>
        <taxon>Saccharomycotina</taxon>
        <taxon>Saccharomycetes</taxon>
        <taxon>Saccharomycetales</taxon>
        <taxon>Saccharomycetaceae</taxon>
        <taxon>Kluyveromyces</taxon>
    </lineage>
</organism>
<proteinExistence type="predicted"/>
<dbReference type="SUPFAM" id="SSF57959">
    <property type="entry name" value="Leucine zipper domain"/>
    <property type="match status" value="1"/>
</dbReference>
<dbReference type="PANTHER" id="PTHR40621:SF7">
    <property type="entry name" value="BZIP DOMAIN-CONTAINING PROTEIN"/>
    <property type="match status" value="1"/>
</dbReference>
<feature type="compositionally biased region" description="Low complexity" evidence="5">
    <location>
        <begin position="232"/>
        <end position="247"/>
    </location>
</feature>
<dbReference type="PROSITE" id="PS00036">
    <property type="entry name" value="BZIP_BASIC"/>
    <property type="match status" value="1"/>
</dbReference>
<evidence type="ECO:0000256" key="3">
    <source>
        <dbReference type="ARBA" id="ARBA00023163"/>
    </source>
</evidence>
<comment type="subcellular location">
    <subcellularLocation>
        <location evidence="1">Nucleus</location>
    </subcellularLocation>
</comment>
<dbReference type="Pfam" id="PF10297">
    <property type="entry name" value="Hap4_Hap_bind"/>
    <property type="match status" value="1"/>
</dbReference>
<dbReference type="EMBL" id="CR382124">
    <property type="protein sequence ID" value="CAH00798.1"/>
    <property type="molecule type" value="Genomic_DNA"/>
</dbReference>
<dbReference type="GO" id="GO:0000976">
    <property type="term" value="F:transcription cis-regulatory region binding"/>
    <property type="evidence" value="ECO:0007669"/>
    <property type="project" value="InterPro"/>
</dbReference>
<feature type="region of interest" description="Disordered" evidence="5">
    <location>
        <begin position="47"/>
        <end position="161"/>
    </location>
</feature>
<protein>
    <submittedName>
        <fullName evidence="7">KLLA0D14399p</fullName>
    </submittedName>
</protein>
<dbReference type="InterPro" id="IPR046347">
    <property type="entry name" value="bZIP_sf"/>
</dbReference>
<evidence type="ECO:0000256" key="1">
    <source>
        <dbReference type="ARBA" id="ARBA00004123"/>
    </source>
</evidence>
<dbReference type="Proteomes" id="UP000000598">
    <property type="component" value="Chromosome D"/>
</dbReference>
<feature type="compositionally biased region" description="Polar residues" evidence="5">
    <location>
        <begin position="251"/>
        <end position="260"/>
    </location>
</feature>
<dbReference type="GeneID" id="2892753"/>
<dbReference type="AlphaFoldDB" id="Q6CQT7"/>
<dbReference type="KEGG" id="kla:KLLA0_D14399g"/>
<gene>
    <name evidence="7" type="ORF">KLLA0_D14399g</name>
</gene>
<dbReference type="RefSeq" id="XP_453702.1">
    <property type="nucleotide sequence ID" value="XM_453702.1"/>
</dbReference>
<dbReference type="InParanoid" id="Q6CQT7"/>
<feature type="compositionally biased region" description="Low complexity" evidence="5">
    <location>
        <begin position="89"/>
        <end position="117"/>
    </location>
</feature>
<dbReference type="InterPro" id="IPR018287">
    <property type="entry name" value="Hap4_TF_heteromerisation"/>
</dbReference>
<keyword evidence="2" id="KW-0805">Transcription regulation</keyword>
<feature type="compositionally biased region" description="Polar residues" evidence="5">
    <location>
        <begin position="128"/>
        <end position="141"/>
    </location>
</feature>
<dbReference type="STRING" id="284590.Q6CQT7"/>
<feature type="region of interest" description="Disordered" evidence="5">
    <location>
        <begin position="228"/>
        <end position="260"/>
    </location>
</feature>
<dbReference type="PaxDb" id="284590-Q6CQT7"/>
<feature type="compositionally biased region" description="Basic and acidic residues" evidence="5">
    <location>
        <begin position="149"/>
        <end position="161"/>
    </location>
</feature>
<feature type="domain" description="BZIP" evidence="6">
    <location>
        <begin position="144"/>
        <end position="159"/>
    </location>
</feature>
<evidence type="ECO:0000313" key="7">
    <source>
        <dbReference type="EMBL" id="CAH00798.1"/>
    </source>
</evidence>
<dbReference type="OMA" id="CICHNES"/>
<evidence type="ECO:0000313" key="8">
    <source>
        <dbReference type="Proteomes" id="UP000000598"/>
    </source>
</evidence>
<evidence type="ECO:0000256" key="2">
    <source>
        <dbReference type="ARBA" id="ARBA00023015"/>
    </source>
</evidence>
<dbReference type="InterPro" id="IPR004827">
    <property type="entry name" value="bZIP"/>
</dbReference>
<sequence>MIVYQDLKPKYHTQMQNHHSQYGHGQGHGQGQQVLLLAAAAADATESATAAGTPSGSGGSANGSGSTSTIQLSRKWVLPPKVKSSRKLSTTTITTATTATASNASNTSPSSPNSPSNKGLSPRDGSMDDSNQYFTSRSSNYAEKRRKQNREAQRAYRERKANKLHELQHTIDMWRDKCEAMQQDVNMWKSRYDSLALENKNSALAYESRLTWYVQENSKLKDTIRKLHDRTPTPATPGTSAPANGTPVETKPNQANTPSNMEIQFDSSGKPSCSICVDGSCICEELNGSDAADQASRAQTALHPQFLNLKYSFQDPLLQQTLDNWKPMKPVTIESSKKRLNESSRLPQFKRMKSESVPLNIDSDFPSFSVSSSNSSSTNNIAAVVAAGATTGAAGTSATNNSNIDENCGFCSESSTCLCREAQEEANRNACTQEPGSCTNCQNDATSKKFCENVVNLARSSSSSSSSAEEYIPINDAFQRIKKHMKSSSNFSPNNIKYDELAIKGRKVQLKSVMDIIQDMNKNFI</sequence>
<dbReference type="GO" id="GO:0001228">
    <property type="term" value="F:DNA-binding transcription activator activity, RNA polymerase II-specific"/>
    <property type="evidence" value="ECO:0007669"/>
    <property type="project" value="TreeGrafter"/>
</dbReference>
<dbReference type="HOGENOM" id="CLU_582692_0_0_1"/>
<dbReference type="GO" id="GO:0090575">
    <property type="term" value="C:RNA polymerase II transcription regulator complex"/>
    <property type="evidence" value="ECO:0007669"/>
    <property type="project" value="TreeGrafter"/>
</dbReference>
<dbReference type="CDD" id="cd14688">
    <property type="entry name" value="bZIP_YAP"/>
    <property type="match status" value="1"/>
</dbReference>
<keyword evidence="8" id="KW-1185">Reference proteome</keyword>
<name>Q6CQT7_KLULA</name>
<evidence type="ECO:0000259" key="6">
    <source>
        <dbReference type="PROSITE" id="PS00036"/>
    </source>
</evidence>
<dbReference type="PANTHER" id="PTHR40621">
    <property type="entry name" value="TRANSCRIPTION FACTOR KAPC-RELATED"/>
    <property type="match status" value="1"/>
</dbReference>
<keyword evidence="4" id="KW-0539">Nucleus</keyword>
<accession>Q6CQT7</accession>
<dbReference type="Gene3D" id="1.20.5.170">
    <property type="match status" value="1"/>
</dbReference>
<evidence type="ECO:0000256" key="5">
    <source>
        <dbReference type="SAM" id="MobiDB-lite"/>
    </source>
</evidence>
<keyword evidence="3" id="KW-0804">Transcription</keyword>
<dbReference type="InterPro" id="IPR050936">
    <property type="entry name" value="AP-1-like"/>
</dbReference>
<reference evidence="7 8" key="1">
    <citation type="journal article" date="2004" name="Nature">
        <title>Genome evolution in yeasts.</title>
        <authorList>
            <consortium name="Genolevures"/>
            <person name="Dujon B."/>
            <person name="Sherman D."/>
            <person name="Fischer G."/>
            <person name="Durrens P."/>
            <person name="Casaregola S."/>
            <person name="Lafontaine I."/>
            <person name="de Montigny J."/>
            <person name="Marck C."/>
            <person name="Neuveglise C."/>
            <person name="Talla E."/>
            <person name="Goffard N."/>
            <person name="Frangeul L."/>
            <person name="Aigle M."/>
            <person name="Anthouard V."/>
            <person name="Babour A."/>
            <person name="Barbe V."/>
            <person name="Barnay S."/>
            <person name="Blanchin S."/>
            <person name="Beckerich J.M."/>
            <person name="Beyne E."/>
            <person name="Bleykasten C."/>
            <person name="Boisrame A."/>
            <person name="Boyer J."/>
            <person name="Cattolico L."/>
            <person name="Confanioleri F."/>
            <person name="de Daruvar A."/>
            <person name="Despons L."/>
            <person name="Fabre E."/>
            <person name="Fairhead C."/>
            <person name="Ferry-Dumazet H."/>
            <person name="Groppi A."/>
            <person name="Hantraye F."/>
            <person name="Hennequin C."/>
            <person name="Jauniaux N."/>
            <person name="Joyet P."/>
            <person name="Kachouri R."/>
            <person name="Kerrest A."/>
            <person name="Koszul R."/>
            <person name="Lemaire M."/>
            <person name="Lesur I."/>
            <person name="Ma L."/>
            <person name="Muller H."/>
            <person name="Nicaud J.M."/>
            <person name="Nikolski M."/>
            <person name="Oztas S."/>
            <person name="Ozier-Kalogeropoulos O."/>
            <person name="Pellenz S."/>
            <person name="Potier S."/>
            <person name="Richard G.F."/>
            <person name="Straub M.L."/>
            <person name="Suleau A."/>
            <person name="Swennene D."/>
            <person name="Tekaia F."/>
            <person name="Wesolowski-Louvel M."/>
            <person name="Westhof E."/>
            <person name="Wirth B."/>
            <person name="Zeniou-Meyer M."/>
            <person name="Zivanovic I."/>
            <person name="Bolotin-Fukuhara M."/>
            <person name="Thierry A."/>
            <person name="Bouchier C."/>
            <person name="Caudron B."/>
            <person name="Scarpelli C."/>
            <person name="Gaillardin C."/>
            <person name="Weissenbach J."/>
            <person name="Wincker P."/>
            <person name="Souciet J.L."/>
        </authorList>
    </citation>
    <scope>NUCLEOTIDE SEQUENCE [LARGE SCALE GENOMIC DNA]</scope>
    <source>
        <strain evidence="8">ATCC 8585 / CBS 2359 / DSM 70799 / NBRC 1267 / NRRL Y-1140 / WM37</strain>
    </source>
</reference>
<evidence type="ECO:0000256" key="4">
    <source>
        <dbReference type="ARBA" id="ARBA00023242"/>
    </source>
</evidence>